<feature type="transmembrane region" description="Helical" evidence="6">
    <location>
        <begin position="76"/>
        <end position="94"/>
    </location>
</feature>
<dbReference type="PANTHER" id="PTHR23506:SF23">
    <property type="entry name" value="GH10249P"/>
    <property type="match status" value="1"/>
</dbReference>
<dbReference type="InterPro" id="IPR011701">
    <property type="entry name" value="MFS"/>
</dbReference>
<comment type="subcellular location">
    <subcellularLocation>
        <location evidence="1">Cell membrane</location>
        <topology evidence="1">Multi-pass membrane protein</topology>
    </subcellularLocation>
</comment>
<feature type="transmembrane region" description="Helical" evidence="6">
    <location>
        <begin position="100"/>
        <end position="119"/>
    </location>
</feature>
<comment type="caution">
    <text evidence="8">The sequence shown here is derived from an EMBL/GenBank/DDBJ whole genome shotgun (WGS) entry which is preliminary data.</text>
</comment>
<evidence type="ECO:0000256" key="6">
    <source>
        <dbReference type="SAM" id="Phobius"/>
    </source>
</evidence>
<feature type="transmembrane region" description="Helical" evidence="6">
    <location>
        <begin position="139"/>
        <end position="158"/>
    </location>
</feature>
<feature type="transmembrane region" description="Helical" evidence="6">
    <location>
        <begin position="12"/>
        <end position="33"/>
    </location>
</feature>
<name>A0ABT5U142_9MICO</name>
<protein>
    <submittedName>
        <fullName evidence="8">MFS transporter</fullName>
    </submittedName>
</protein>
<keyword evidence="9" id="KW-1185">Reference proteome</keyword>
<evidence type="ECO:0000259" key="7">
    <source>
        <dbReference type="PROSITE" id="PS50850"/>
    </source>
</evidence>
<sequence>MATLTGNRDASTWSLVLLALFFGLGQNIIKPIIAPQTIAVGGDSIDAGVVVAAQGIGGLLAAIPTGRLLYAVGGRAIVAIGAVVFAGGAALMAAATGSGLLALGHFLLGMGGVGAWLAAQTMATVASNDDAARRKVARVSTAALIGMLAGPPLGGLLADLSDVRFAFIASFILGVLLLPVALALPPGHDRPTEAAAEGRPRSRGARLLGSYLWQRPGVLAALFTSSMAQALLTIRQSFLPLHLEAAGWSATQVGAVLSIAGVGALGARTAFTMLDRRVSASTLMIMCTVPGALALGTAVIGDSGAVVVTSMLISGFALGLSQPVTLLMLSRATTEVERGPAVGQRIAGNRLMQAVAPVMFGMLTSVAGLVASFWAFAVLGAVGGIVVGAQTRRRRG</sequence>
<evidence type="ECO:0000256" key="1">
    <source>
        <dbReference type="ARBA" id="ARBA00004651"/>
    </source>
</evidence>
<keyword evidence="2" id="KW-0813">Transport</keyword>
<dbReference type="EMBL" id="JARACI010001181">
    <property type="protein sequence ID" value="MDD9208006.1"/>
    <property type="molecule type" value="Genomic_DNA"/>
</dbReference>
<dbReference type="SUPFAM" id="SSF103473">
    <property type="entry name" value="MFS general substrate transporter"/>
    <property type="match status" value="1"/>
</dbReference>
<keyword evidence="3 6" id="KW-0812">Transmembrane</keyword>
<evidence type="ECO:0000256" key="3">
    <source>
        <dbReference type="ARBA" id="ARBA00022692"/>
    </source>
</evidence>
<feature type="transmembrane region" description="Helical" evidence="6">
    <location>
        <begin position="216"/>
        <end position="234"/>
    </location>
</feature>
<keyword evidence="4 6" id="KW-1133">Transmembrane helix</keyword>
<evidence type="ECO:0000256" key="2">
    <source>
        <dbReference type="ARBA" id="ARBA00022448"/>
    </source>
</evidence>
<dbReference type="InterPro" id="IPR036259">
    <property type="entry name" value="MFS_trans_sf"/>
</dbReference>
<dbReference type="PROSITE" id="PS50850">
    <property type="entry name" value="MFS"/>
    <property type="match status" value="1"/>
</dbReference>
<reference evidence="8" key="1">
    <citation type="submission" date="2023-02" db="EMBL/GenBank/DDBJ databases">
        <title>Georgenia sp.10Sc9-8, isolated from a soil sample collected from the Taklamakan desert.</title>
        <authorList>
            <person name="Liu S."/>
        </authorList>
    </citation>
    <scope>NUCLEOTIDE SEQUENCE</scope>
    <source>
        <strain evidence="8">10Sc9-8</strain>
    </source>
</reference>
<evidence type="ECO:0000256" key="4">
    <source>
        <dbReference type="ARBA" id="ARBA00022989"/>
    </source>
</evidence>
<feature type="transmembrane region" description="Helical" evidence="6">
    <location>
        <begin position="246"/>
        <end position="266"/>
    </location>
</feature>
<feature type="domain" description="Major facilitator superfamily (MFS) profile" evidence="7">
    <location>
        <begin position="11"/>
        <end position="395"/>
    </location>
</feature>
<keyword evidence="5 6" id="KW-0472">Membrane</keyword>
<feature type="transmembrane region" description="Helical" evidence="6">
    <location>
        <begin position="278"/>
        <end position="300"/>
    </location>
</feature>
<evidence type="ECO:0000256" key="5">
    <source>
        <dbReference type="ARBA" id="ARBA00023136"/>
    </source>
</evidence>
<accession>A0ABT5U142</accession>
<feature type="transmembrane region" description="Helical" evidence="6">
    <location>
        <begin position="45"/>
        <end position="64"/>
    </location>
</feature>
<proteinExistence type="predicted"/>
<dbReference type="Pfam" id="PF07690">
    <property type="entry name" value="MFS_1"/>
    <property type="match status" value="1"/>
</dbReference>
<dbReference type="InterPro" id="IPR050930">
    <property type="entry name" value="MFS_Vesicular_Transporter"/>
</dbReference>
<evidence type="ECO:0000313" key="8">
    <source>
        <dbReference type="EMBL" id="MDD9208006.1"/>
    </source>
</evidence>
<organism evidence="8 9">
    <name type="scientific">Georgenia halotolerans</name>
    <dbReference type="NCBI Taxonomy" id="3028317"/>
    <lineage>
        <taxon>Bacteria</taxon>
        <taxon>Bacillati</taxon>
        <taxon>Actinomycetota</taxon>
        <taxon>Actinomycetes</taxon>
        <taxon>Micrococcales</taxon>
        <taxon>Bogoriellaceae</taxon>
        <taxon>Georgenia</taxon>
    </lineage>
</organism>
<feature type="transmembrane region" description="Helical" evidence="6">
    <location>
        <begin position="164"/>
        <end position="184"/>
    </location>
</feature>
<dbReference type="PANTHER" id="PTHR23506">
    <property type="entry name" value="GH10249P"/>
    <property type="match status" value="1"/>
</dbReference>
<feature type="transmembrane region" description="Helical" evidence="6">
    <location>
        <begin position="373"/>
        <end position="391"/>
    </location>
</feature>
<gene>
    <name evidence="8" type="ORF">PU560_16265</name>
</gene>
<dbReference type="InterPro" id="IPR020846">
    <property type="entry name" value="MFS_dom"/>
</dbReference>
<dbReference type="Gene3D" id="1.20.1250.20">
    <property type="entry name" value="MFS general substrate transporter like domains"/>
    <property type="match status" value="1"/>
</dbReference>
<evidence type="ECO:0000313" key="9">
    <source>
        <dbReference type="Proteomes" id="UP001165561"/>
    </source>
</evidence>
<dbReference type="Proteomes" id="UP001165561">
    <property type="component" value="Unassembled WGS sequence"/>
</dbReference>